<protein>
    <submittedName>
        <fullName evidence="1">Uncharacterized protein YegP (UPF0339 family)</fullName>
    </submittedName>
</protein>
<proteinExistence type="predicted"/>
<dbReference type="Proteomes" id="UP001160334">
    <property type="component" value="Unassembled WGS sequence"/>
</dbReference>
<sequence>MTVRVDTIRVYRDSLGEWRWTRRAPAGRTIAESPAGWVDEPTCRAAARIANPDSSYRIETARD</sequence>
<comment type="caution">
    <text evidence="1">The sequence shown here is derived from an EMBL/GenBank/DDBJ whole genome shotgun (WGS) entry which is preliminary data.</text>
</comment>
<dbReference type="Gene3D" id="3.30.160.160">
    <property type="entry name" value="YegP-like"/>
    <property type="match status" value="1"/>
</dbReference>
<dbReference type="RefSeq" id="WP_280758914.1">
    <property type="nucleotide sequence ID" value="NZ_JARXVC010000002.1"/>
</dbReference>
<organism evidence="1 2">
    <name type="scientific">Prescottella agglutinans</name>
    <dbReference type="NCBI Taxonomy" id="1644129"/>
    <lineage>
        <taxon>Bacteria</taxon>
        <taxon>Bacillati</taxon>
        <taxon>Actinomycetota</taxon>
        <taxon>Actinomycetes</taxon>
        <taxon>Mycobacteriales</taxon>
        <taxon>Nocardiaceae</taxon>
        <taxon>Prescottella</taxon>
    </lineage>
</organism>
<evidence type="ECO:0000313" key="2">
    <source>
        <dbReference type="Proteomes" id="UP001160334"/>
    </source>
</evidence>
<keyword evidence="2" id="KW-1185">Reference proteome</keyword>
<dbReference type="EMBL" id="JARXVC010000002">
    <property type="protein sequence ID" value="MDH6279513.1"/>
    <property type="molecule type" value="Genomic_DNA"/>
</dbReference>
<evidence type="ECO:0000313" key="1">
    <source>
        <dbReference type="EMBL" id="MDH6279513.1"/>
    </source>
</evidence>
<reference evidence="1 2" key="1">
    <citation type="submission" date="2023-04" db="EMBL/GenBank/DDBJ databases">
        <title>Forest soil microbial communities from Buena Vista Peninsula, Colon Province, Panama.</title>
        <authorList>
            <person name="Bouskill N."/>
        </authorList>
    </citation>
    <scope>NUCLEOTIDE SEQUENCE [LARGE SCALE GENOMIC DNA]</scope>
    <source>
        <strain evidence="1 2">CFH S0262</strain>
    </source>
</reference>
<accession>A0ABT6M5B5</accession>
<name>A0ABT6M5B5_9NOCA</name>
<gene>
    <name evidence="1" type="ORF">M2280_000722</name>
</gene>